<dbReference type="KEGG" id="amaq:GO499_10745"/>
<feature type="domain" description="HTH tetR-type" evidence="5">
    <location>
        <begin position="10"/>
        <end position="70"/>
    </location>
</feature>
<dbReference type="RefSeq" id="WP_161862182.1">
    <property type="nucleotide sequence ID" value="NZ_CP046620.1"/>
</dbReference>
<evidence type="ECO:0000313" key="7">
    <source>
        <dbReference type="Proteomes" id="UP000464495"/>
    </source>
</evidence>
<evidence type="ECO:0000256" key="4">
    <source>
        <dbReference type="PROSITE-ProRule" id="PRU00335"/>
    </source>
</evidence>
<dbReference type="InterPro" id="IPR036271">
    <property type="entry name" value="Tet_transcr_reg_TetR-rel_C_sf"/>
</dbReference>
<protein>
    <submittedName>
        <fullName evidence="6">TetR family transcriptional regulator</fullName>
    </submittedName>
</protein>
<dbReference type="EMBL" id="CP046620">
    <property type="protein sequence ID" value="QHQ35621.1"/>
    <property type="molecule type" value="Genomic_DNA"/>
</dbReference>
<dbReference type="InterPro" id="IPR050109">
    <property type="entry name" value="HTH-type_TetR-like_transc_reg"/>
</dbReference>
<dbReference type="PRINTS" id="PR00455">
    <property type="entry name" value="HTHTETR"/>
</dbReference>
<dbReference type="InterPro" id="IPR001647">
    <property type="entry name" value="HTH_TetR"/>
</dbReference>
<keyword evidence="3" id="KW-0804">Transcription</keyword>
<dbReference type="PANTHER" id="PTHR30055:SF234">
    <property type="entry name" value="HTH-TYPE TRANSCRIPTIONAL REGULATOR BETI"/>
    <property type="match status" value="1"/>
</dbReference>
<evidence type="ECO:0000256" key="2">
    <source>
        <dbReference type="ARBA" id="ARBA00023125"/>
    </source>
</evidence>
<dbReference type="SUPFAM" id="SSF48498">
    <property type="entry name" value="Tetracyclin repressor-like, C-terminal domain"/>
    <property type="match status" value="1"/>
</dbReference>
<dbReference type="Pfam" id="PF00440">
    <property type="entry name" value="TetR_N"/>
    <property type="match status" value="1"/>
</dbReference>
<dbReference type="AlphaFoldDB" id="A0A6P1T1K5"/>
<evidence type="ECO:0000256" key="3">
    <source>
        <dbReference type="ARBA" id="ARBA00023163"/>
    </source>
</evidence>
<dbReference type="Pfam" id="PF17932">
    <property type="entry name" value="TetR_C_24"/>
    <property type="match status" value="1"/>
</dbReference>
<name>A0A6P1T1K5_9RHOB</name>
<accession>A0A6P1T1K5</accession>
<dbReference type="InterPro" id="IPR041490">
    <property type="entry name" value="KstR2_TetR_C"/>
</dbReference>
<reference evidence="6 7" key="1">
    <citation type="submission" date="2019-12" db="EMBL/GenBank/DDBJ databases">
        <title>Complete genome sequence of Algicella marina strain 9Alg 56(T) isolated from the red alga Tichocarpus crinitus.</title>
        <authorList>
            <person name="Kim S.-G."/>
            <person name="Nedashkovskaya O.I."/>
        </authorList>
    </citation>
    <scope>NUCLEOTIDE SEQUENCE [LARGE SCALE GENOMIC DNA]</scope>
    <source>
        <strain evidence="6 7">9Alg 56</strain>
    </source>
</reference>
<proteinExistence type="predicted"/>
<feature type="DNA-binding region" description="H-T-H motif" evidence="4">
    <location>
        <begin position="33"/>
        <end position="52"/>
    </location>
</feature>
<dbReference type="GO" id="GO:0003700">
    <property type="term" value="F:DNA-binding transcription factor activity"/>
    <property type="evidence" value="ECO:0007669"/>
    <property type="project" value="TreeGrafter"/>
</dbReference>
<dbReference type="Proteomes" id="UP000464495">
    <property type="component" value="Chromosome"/>
</dbReference>
<dbReference type="Gene3D" id="1.10.357.10">
    <property type="entry name" value="Tetracycline Repressor, domain 2"/>
    <property type="match status" value="1"/>
</dbReference>
<dbReference type="PROSITE" id="PS50977">
    <property type="entry name" value="HTH_TETR_2"/>
    <property type="match status" value="1"/>
</dbReference>
<evidence type="ECO:0000313" key="6">
    <source>
        <dbReference type="EMBL" id="QHQ35621.1"/>
    </source>
</evidence>
<evidence type="ECO:0000256" key="1">
    <source>
        <dbReference type="ARBA" id="ARBA00023015"/>
    </source>
</evidence>
<dbReference type="GO" id="GO:0000976">
    <property type="term" value="F:transcription cis-regulatory region binding"/>
    <property type="evidence" value="ECO:0007669"/>
    <property type="project" value="TreeGrafter"/>
</dbReference>
<gene>
    <name evidence="6" type="ORF">GO499_10745</name>
</gene>
<dbReference type="SUPFAM" id="SSF46689">
    <property type="entry name" value="Homeodomain-like"/>
    <property type="match status" value="1"/>
</dbReference>
<sequence length="197" mass="21888">MARKTGSSGIETARGIRDAALKLFADKGFAAVSMREIAREVGVQVGALYLYTPDKQSLLADLMIAHLEDLLAAWQREGAGDLPPSQAFDAFVGFHISYHLTRVDEVFIAYMELRSLSPENFAKVERLRRLYENVLQDILIAGEAEGIFRLKDARVTTLALIAMLTGVNTWYRAGGRLSPERIEEIYRALARDMVGAP</sequence>
<organism evidence="6 7">
    <name type="scientific">Algicella marina</name>
    <dbReference type="NCBI Taxonomy" id="2683284"/>
    <lineage>
        <taxon>Bacteria</taxon>
        <taxon>Pseudomonadati</taxon>
        <taxon>Pseudomonadota</taxon>
        <taxon>Alphaproteobacteria</taxon>
        <taxon>Rhodobacterales</taxon>
        <taxon>Paracoccaceae</taxon>
        <taxon>Algicella</taxon>
    </lineage>
</organism>
<dbReference type="InterPro" id="IPR009057">
    <property type="entry name" value="Homeodomain-like_sf"/>
</dbReference>
<keyword evidence="7" id="KW-1185">Reference proteome</keyword>
<keyword evidence="2 4" id="KW-0238">DNA-binding</keyword>
<evidence type="ECO:0000259" key="5">
    <source>
        <dbReference type="PROSITE" id="PS50977"/>
    </source>
</evidence>
<keyword evidence="1" id="KW-0805">Transcription regulation</keyword>
<dbReference type="PANTHER" id="PTHR30055">
    <property type="entry name" value="HTH-TYPE TRANSCRIPTIONAL REGULATOR RUTR"/>
    <property type="match status" value="1"/>
</dbReference>